<dbReference type="EMBL" id="KV744948">
    <property type="protein sequence ID" value="OCK80737.1"/>
    <property type="molecule type" value="Genomic_DNA"/>
</dbReference>
<protein>
    <submittedName>
        <fullName evidence="1">Uncharacterized protein</fullName>
    </submittedName>
</protein>
<dbReference type="AlphaFoldDB" id="A0A8E2EB44"/>
<name>A0A8E2EB44_9PEZI</name>
<accession>A0A8E2EB44</accession>
<evidence type="ECO:0000313" key="2">
    <source>
        <dbReference type="Proteomes" id="UP000250266"/>
    </source>
</evidence>
<proteinExistence type="predicted"/>
<evidence type="ECO:0000313" key="1">
    <source>
        <dbReference type="EMBL" id="OCK80737.1"/>
    </source>
</evidence>
<dbReference type="Proteomes" id="UP000250266">
    <property type="component" value="Unassembled WGS sequence"/>
</dbReference>
<sequence>MYRRGESSKFQIRRAVNAQKKKDNAHLIPLQRAVRYAPMNLSWLNERSASKAWEDREQASGNPDEGYVYRHRISAEPAARSAAMSIVMATIHPCWRNFSIHDTCDGGCAPQTVPLAAGDQRRF</sequence>
<organism evidence="1 2">
    <name type="scientific">Lepidopterella palustris CBS 459.81</name>
    <dbReference type="NCBI Taxonomy" id="1314670"/>
    <lineage>
        <taxon>Eukaryota</taxon>
        <taxon>Fungi</taxon>
        <taxon>Dikarya</taxon>
        <taxon>Ascomycota</taxon>
        <taxon>Pezizomycotina</taxon>
        <taxon>Dothideomycetes</taxon>
        <taxon>Pleosporomycetidae</taxon>
        <taxon>Mytilinidiales</taxon>
        <taxon>Argynnaceae</taxon>
        <taxon>Lepidopterella</taxon>
    </lineage>
</organism>
<keyword evidence="2" id="KW-1185">Reference proteome</keyword>
<gene>
    <name evidence="1" type="ORF">K432DRAFT_442947</name>
</gene>
<reference evidence="1 2" key="1">
    <citation type="journal article" date="2016" name="Nat. Commun.">
        <title>Ectomycorrhizal ecology is imprinted in the genome of the dominant symbiotic fungus Cenococcum geophilum.</title>
        <authorList>
            <consortium name="DOE Joint Genome Institute"/>
            <person name="Peter M."/>
            <person name="Kohler A."/>
            <person name="Ohm R.A."/>
            <person name="Kuo A."/>
            <person name="Krutzmann J."/>
            <person name="Morin E."/>
            <person name="Arend M."/>
            <person name="Barry K.W."/>
            <person name="Binder M."/>
            <person name="Choi C."/>
            <person name="Clum A."/>
            <person name="Copeland A."/>
            <person name="Grisel N."/>
            <person name="Haridas S."/>
            <person name="Kipfer T."/>
            <person name="LaButti K."/>
            <person name="Lindquist E."/>
            <person name="Lipzen A."/>
            <person name="Maire R."/>
            <person name="Meier B."/>
            <person name="Mihaltcheva S."/>
            <person name="Molinier V."/>
            <person name="Murat C."/>
            <person name="Poggeler S."/>
            <person name="Quandt C.A."/>
            <person name="Sperisen C."/>
            <person name="Tritt A."/>
            <person name="Tisserant E."/>
            <person name="Crous P.W."/>
            <person name="Henrissat B."/>
            <person name="Nehls U."/>
            <person name="Egli S."/>
            <person name="Spatafora J.W."/>
            <person name="Grigoriev I.V."/>
            <person name="Martin F.M."/>
        </authorList>
    </citation>
    <scope>NUCLEOTIDE SEQUENCE [LARGE SCALE GENOMIC DNA]</scope>
    <source>
        <strain evidence="1 2">CBS 459.81</strain>
    </source>
</reference>